<comment type="caution">
    <text evidence="2">The sequence shown here is derived from an EMBL/GenBank/DDBJ whole genome shotgun (WGS) entry which is preliminary data.</text>
</comment>
<dbReference type="AlphaFoldDB" id="A0AA38R5K0"/>
<dbReference type="Pfam" id="PF07883">
    <property type="entry name" value="Cupin_2"/>
    <property type="match status" value="1"/>
</dbReference>
<dbReference type="InterPro" id="IPR013096">
    <property type="entry name" value="Cupin_2"/>
</dbReference>
<evidence type="ECO:0000313" key="3">
    <source>
        <dbReference type="Proteomes" id="UP001174694"/>
    </source>
</evidence>
<name>A0AA38R5K0_9PEZI</name>
<keyword evidence="3" id="KW-1185">Reference proteome</keyword>
<dbReference type="Proteomes" id="UP001174694">
    <property type="component" value="Unassembled WGS sequence"/>
</dbReference>
<feature type="domain" description="Cupin type-2" evidence="1">
    <location>
        <begin position="43"/>
        <end position="100"/>
    </location>
</feature>
<organism evidence="2 3">
    <name type="scientific">Pleurostoma richardsiae</name>
    <dbReference type="NCBI Taxonomy" id="41990"/>
    <lineage>
        <taxon>Eukaryota</taxon>
        <taxon>Fungi</taxon>
        <taxon>Dikarya</taxon>
        <taxon>Ascomycota</taxon>
        <taxon>Pezizomycotina</taxon>
        <taxon>Sordariomycetes</taxon>
        <taxon>Sordariomycetidae</taxon>
        <taxon>Calosphaeriales</taxon>
        <taxon>Pleurostomataceae</taxon>
        <taxon>Pleurostoma</taxon>
    </lineage>
</organism>
<dbReference type="InterPro" id="IPR014710">
    <property type="entry name" value="RmlC-like_jellyroll"/>
</dbReference>
<dbReference type="PANTHER" id="PTHR43698">
    <property type="entry name" value="RIBD C-TERMINAL DOMAIN CONTAINING PROTEIN"/>
    <property type="match status" value="1"/>
</dbReference>
<dbReference type="EMBL" id="JANBVO010000044">
    <property type="protein sequence ID" value="KAJ9134329.1"/>
    <property type="molecule type" value="Genomic_DNA"/>
</dbReference>
<evidence type="ECO:0000259" key="1">
    <source>
        <dbReference type="Pfam" id="PF07883"/>
    </source>
</evidence>
<accession>A0AA38R5K0</accession>
<gene>
    <name evidence="2" type="ORF">NKR23_g10188</name>
</gene>
<dbReference type="InterPro" id="IPR047263">
    <property type="entry name" value="HNL-like_cupin"/>
</dbReference>
<dbReference type="PANTHER" id="PTHR43698:SF1">
    <property type="entry name" value="BLL4564 PROTEIN"/>
    <property type="match status" value="1"/>
</dbReference>
<proteinExistence type="predicted"/>
<sequence>MSSTIIFPGSQGNNGTQRVTATFTGDVYLGLIHAEANVAIANVTFMPCARTHWHTHEHGQMIKVVTGSGWICDKGGIPRQIRAGDTAWAPAGTTHWHGADAGSVMTHQVIAFGKTTWLAEVTDDEYNKKD</sequence>
<dbReference type="CDD" id="cd02233">
    <property type="entry name" value="cupin_HNL-like"/>
    <property type="match status" value="1"/>
</dbReference>
<protein>
    <recommendedName>
        <fullName evidence="1">Cupin type-2 domain-containing protein</fullName>
    </recommendedName>
</protein>
<dbReference type="SUPFAM" id="SSF51182">
    <property type="entry name" value="RmlC-like cupins"/>
    <property type="match status" value="1"/>
</dbReference>
<reference evidence="2" key="1">
    <citation type="submission" date="2022-07" db="EMBL/GenBank/DDBJ databases">
        <title>Fungi with potential for degradation of polypropylene.</title>
        <authorList>
            <person name="Gostincar C."/>
        </authorList>
    </citation>
    <scope>NUCLEOTIDE SEQUENCE</scope>
    <source>
        <strain evidence="2">EXF-13308</strain>
    </source>
</reference>
<evidence type="ECO:0000313" key="2">
    <source>
        <dbReference type="EMBL" id="KAJ9134329.1"/>
    </source>
</evidence>
<dbReference type="InterPro" id="IPR011051">
    <property type="entry name" value="RmlC_Cupin_sf"/>
</dbReference>
<dbReference type="Gene3D" id="2.60.120.10">
    <property type="entry name" value="Jelly Rolls"/>
    <property type="match status" value="1"/>
</dbReference>